<proteinExistence type="predicted"/>
<evidence type="ECO:0000313" key="1">
    <source>
        <dbReference type="Ensembl" id="ENSOARP00020041935.1"/>
    </source>
</evidence>
<protein>
    <submittedName>
        <fullName evidence="1">Signal transducing adaptor molecule 2</fullName>
    </submittedName>
</protein>
<sequence>MPLFTANPFEQDVEKATNEYNTTEDWSLIMDICDKVGSTPNGAKDCLKAIMKRVNHKVPHVALQALTLLGACVANCGKIFHLEVCSRDFATEVRAVIKNKAHPKVCEKLKSLMVEWSEEFQKDPQFSLISATIKSMKEEGVTFPPLGSQTVSAAAKNGTSSNKNKEDEDIAKAIELSLQEQKQQHTETKSLYPSAEIQSNNKVARKVRALYDFEAVEDNELTFKHGEIIIVLDDSDANWWKGENHRGIGLFPSNFVTCNLNIESEAAAVDKLNIIDDEEEEIKKSEPEPVYIDEDKMDRALQVLQSIDPTDSKPDSQDLLDLEGTQKHSELSELNVKVLEALELYNKLMNEAPVYSVYSKIHHPAHYPTSSAGVPIQTYPVQPHGGNYMGQSIHQVTVAQSYSLGPDQIGPLRSLPPTVNSSVTTQPAQTPYLSTGQDTVSTPAYMNQNSNLQSAPGAAVYTQQMGMSVDMSSYQNTTSNLPQLAGFPVAVPAHSVAQQQTNYHQQQPLL</sequence>
<organism evidence="1">
    <name type="scientific">Ovis aries</name>
    <name type="common">Sheep</name>
    <dbReference type="NCBI Taxonomy" id="9940"/>
    <lineage>
        <taxon>Eukaryota</taxon>
        <taxon>Metazoa</taxon>
        <taxon>Chordata</taxon>
        <taxon>Craniata</taxon>
        <taxon>Vertebrata</taxon>
        <taxon>Euteleostomi</taxon>
        <taxon>Mammalia</taxon>
        <taxon>Eutheria</taxon>
        <taxon>Laurasiatheria</taxon>
        <taxon>Artiodactyla</taxon>
        <taxon>Ruminantia</taxon>
        <taxon>Pecora</taxon>
        <taxon>Bovidae</taxon>
        <taxon>Caprinae</taxon>
        <taxon>Ovis</taxon>
    </lineage>
</organism>
<accession>A0AC11D9P3</accession>
<reference evidence="1" key="2">
    <citation type="submission" date="2025-08" db="UniProtKB">
        <authorList>
            <consortium name="Ensembl"/>
        </authorList>
    </citation>
    <scope>IDENTIFICATION</scope>
</reference>
<dbReference type="Ensembl" id="ENSOART00020071965.1">
    <property type="protein sequence ID" value="ENSOARP00020041935.1"/>
    <property type="gene ID" value="ENSOARG00020023418.2"/>
</dbReference>
<name>A0AC11D9P3_SHEEP</name>
<reference evidence="1" key="3">
    <citation type="submission" date="2025-09" db="UniProtKB">
        <authorList>
            <consortium name="Ensembl"/>
        </authorList>
    </citation>
    <scope>IDENTIFICATION</scope>
</reference>
<reference evidence="1" key="1">
    <citation type="submission" date="2020-11" db="EMBL/GenBank/DDBJ databases">
        <authorList>
            <person name="Davenport K.M."/>
            <person name="Bickhart D.M."/>
            <person name="Smith T.P.L."/>
            <person name="Murdoch B.M."/>
            <person name="Rosen B.D."/>
        </authorList>
    </citation>
    <scope>NUCLEOTIDE SEQUENCE [LARGE SCALE GENOMIC DNA]</scope>
    <source>
        <strain evidence="1">OAR_USU_Benz2616</strain>
    </source>
</reference>
<gene>
    <name evidence="1" type="primary">STAM2</name>
</gene>